<dbReference type="SUPFAM" id="SSF48008">
    <property type="entry name" value="GntR ligand-binding domain-like"/>
    <property type="match status" value="1"/>
</dbReference>
<dbReference type="Proteomes" id="UP001477278">
    <property type="component" value="Unassembled WGS sequence"/>
</dbReference>
<reference evidence="5 6" key="1">
    <citation type="submission" date="2024-05" db="EMBL/GenBank/DDBJ databases">
        <title>Genome sequencing of Marine Estuary Bacteria, Shewanella vesiculosa and S. baltica, and Pseudomonas syringae.</title>
        <authorList>
            <person name="Gurung A."/>
            <person name="Maclea K.S."/>
        </authorList>
    </citation>
    <scope>NUCLEOTIDE SEQUENCE [LARGE SCALE GENOMIC DNA]</scope>
    <source>
        <strain evidence="5 6">1A</strain>
    </source>
</reference>
<evidence type="ECO:0000313" key="6">
    <source>
        <dbReference type="Proteomes" id="UP001477278"/>
    </source>
</evidence>
<dbReference type="InterPro" id="IPR011711">
    <property type="entry name" value="GntR_C"/>
</dbReference>
<dbReference type="CDD" id="cd07377">
    <property type="entry name" value="WHTH_GntR"/>
    <property type="match status" value="1"/>
</dbReference>
<dbReference type="PANTHER" id="PTHR43537:SF5">
    <property type="entry name" value="UXU OPERON TRANSCRIPTIONAL REGULATOR"/>
    <property type="match status" value="1"/>
</dbReference>
<dbReference type="PROSITE" id="PS50949">
    <property type="entry name" value="HTH_GNTR"/>
    <property type="match status" value="1"/>
</dbReference>
<evidence type="ECO:0000256" key="1">
    <source>
        <dbReference type="ARBA" id="ARBA00023015"/>
    </source>
</evidence>
<comment type="caution">
    <text evidence="5">The sequence shown here is derived from an EMBL/GenBank/DDBJ whole genome shotgun (WGS) entry which is preliminary data.</text>
</comment>
<dbReference type="Gene3D" id="1.10.10.10">
    <property type="entry name" value="Winged helix-like DNA-binding domain superfamily/Winged helix DNA-binding domain"/>
    <property type="match status" value="1"/>
</dbReference>
<keyword evidence="6" id="KW-1185">Reference proteome</keyword>
<dbReference type="InterPro" id="IPR008920">
    <property type="entry name" value="TF_FadR/GntR_C"/>
</dbReference>
<evidence type="ECO:0000313" key="5">
    <source>
        <dbReference type="EMBL" id="MEO3683110.1"/>
    </source>
</evidence>
<dbReference type="SMART" id="SM00895">
    <property type="entry name" value="FCD"/>
    <property type="match status" value="1"/>
</dbReference>
<dbReference type="Pfam" id="PF00392">
    <property type="entry name" value="GntR"/>
    <property type="match status" value="1"/>
</dbReference>
<keyword evidence="3" id="KW-0804">Transcription</keyword>
<dbReference type="EMBL" id="JBDPZN010000004">
    <property type="protein sequence ID" value="MEO3683110.1"/>
    <property type="molecule type" value="Genomic_DNA"/>
</dbReference>
<dbReference type="InterPro" id="IPR036388">
    <property type="entry name" value="WH-like_DNA-bd_sf"/>
</dbReference>
<keyword evidence="2" id="KW-0238">DNA-binding</keyword>
<dbReference type="RefSeq" id="WP_310736175.1">
    <property type="nucleotide sequence ID" value="NZ_JAACRJ010000005.1"/>
</dbReference>
<dbReference type="Pfam" id="PF07729">
    <property type="entry name" value="FCD"/>
    <property type="match status" value="1"/>
</dbReference>
<keyword evidence="1" id="KW-0805">Transcription regulation</keyword>
<proteinExistence type="predicted"/>
<dbReference type="InterPro" id="IPR036390">
    <property type="entry name" value="WH_DNA-bd_sf"/>
</dbReference>
<gene>
    <name evidence="5" type="ORF">ABHN84_12505</name>
</gene>
<evidence type="ECO:0000256" key="2">
    <source>
        <dbReference type="ARBA" id="ARBA00023125"/>
    </source>
</evidence>
<evidence type="ECO:0000259" key="4">
    <source>
        <dbReference type="PROSITE" id="PS50949"/>
    </source>
</evidence>
<dbReference type="GeneID" id="90569247"/>
<feature type="domain" description="HTH gntR-type" evidence="4">
    <location>
        <begin position="10"/>
        <end position="80"/>
    </location>
</feature>
<name>A0ABV0FQJ4_9GAMM</name>
<protein>
    <submittedName>
        <fullName evidence="5">FadR/GntR family transcriptional regulator</fullName>
    </submittedName>
</protein>
<organism evidence="5 6">
    <name type="scientific">Shewanella vesiculosa</name>
    <dbReference type="NCBI Taxonomy" id="518738"/>
    <lineage>
        <taxon>Bacteria</taxon>
        <taxon>Pseudomonadati</taxon>
        <taxon>Pseudomonadota</taxon>
        <taxon>Gammaproteobacteria</taxon>
        <taxon>Alteromonadales</taxon>
        <taxon>Shewanellaceae</taxon>
        <taxon>Shewanella</taxon>
    </lineage>
</organism>
<dbReference type="PRINTS" id="PR00035">
    <property type="entry name" value="HTHGNTR"/>
</dbReference>
<dbReference type="SMART" id="SM00345">
    <property type="entry name" value="HTH_GNTR"/>
    <property type="match status" value="1"/>
</dbReference>
<sequence>MVNFTSVKHMKASDEIGNQLKNAIFEGKYLAGDKLPSERELIELFQISRTVVREAIKGLEASGLVEIKQGAMGGAFVKLMTFERLTNVCQELFIMEKMSFAEVCEARLQIEPMVAKLAAQNCTPELAEKLREASRCEEHILDYSDTVYSRQKVHYILADMSGNRFLAAIVKSLLQVISNATSKFEPSHDKVHPVGLHDAIIAAVIAQDGQQAEAEMRTHLQAFTLRLNAVEKDYRDTEK</sequence>
<accession>A0ABV0FQJ4</accession>
<evidence type="ECO:0000256" key="3">
    <source>
        <dbReference type="ARBA" id="ARBA00023163"/>
    </source>
</evidence>
<dbReference type="InterPro" id="IPR000524">
    <property type="entry name" value="Tscrpt_reg_HTH_GntR"/>
</dbReference>
<dbReference type="Gene3D" id="1.20.120.530">
    <property type="entry name" value="GntR ligand-binding domain-like"/>
    <property type="match status" value="1"/>
</dbReference>
<dbReference type="PANTHER" id="PTHR43537">
    <property type="entry name" value="TRANSCRIPTIONAL REGULATOR, GNTR FAMILY"/>
    <property type="match status" value="1"/>
</dbReference>
<dbReference type="SUPFAM" id="SSF46785">
    <property type="entry name" value="Winged helix' DNA-binding domain"/>
    <property type="match status" value="1"/>
</dbReference>